<gene>
    <name evidence="2" type="ORF">GCM10017581_104000</name>
</gene>
<protein>
    <recommendedName>
        <fullName evidence="4">Parallel beta helix pectate lyase-like protein</fullName>
    </recommendedName>
</protein>
<reference evidence="2" key="1">
    <citation type="journal article" date="2014" name="Int. J. Syst. Evol. Microbiol.">
        <title>Complete genome sequence of Corynebacterium casei LMG S-19264T (=DSM 44701T), isolated from a smear-ripened cheese.</title>
        <authorList>
            <consortium name="US DOE Joint Genome Institute (JGI-PGF)"/>
            <person name="Walter F."/>
            <person name="Albersmeier A."/>
            <person name="Kalinowski J."/>
            <person name="Ruckert C."/>
        </authorList>
    </citation>
    <scope>NUCLEOTIDE SEQUENCE</scope>
    <source>
        <strain evidence="2">VKM Ac-1321</strain>
    </source>
</reference>
<dbReference type="AlphaFoldDB" id="A0A9W6KVV0"/>
<proteinExistence type="predicted"/>
<evidence type="ECO:0000313" key="3">
    <source>
        <dbReference type="Proteomes" id="UP001143480"/>
    </source>
</evidence>
<dbReference type="SUPFAM" id="SSF51126">
    <property type="entry name" value="Pectin lyase-like"/>
    <property type="match status" value="1"/>
</dbReference>
<feature type="region of interest" description="Disordered" evidence="1">
    <location>
        <begin position="32"/>
        <end position="61"/>
    </location>
</feature>
<evidence type="ECO:0000256" key="1">
    <source>
        <dbReference type="SAM" id="MobiDB-lite"/>
    </source>
</evidence>
<keyword evidence="3" id="KW-1185">Reference proteome</keyword>
<dbReference type="Proteomes" id="UP001143480">
    <property type="component" value="Unassembled WGS sequence"/>
</dbReference>
<evidence type="ECO:0008006" key="4">
    <source>
        <dbReference type="Google" id="ProtNLM"/>
    </source>
</evidence>
<dbReference type="InterPro" id="IPR011050">
    <property type="entry name" value="Pectin_lyase_fold/virulence"/>
</dbReference>
<comment type="caution">
    <text evidence="2">The sequence shown here is derived from an EMBL/GenBank/DDBJ whole genome shotgun (WGS) entry which is preliminary data.</text>
</comment>
<organism evidence="2 3">
    <name type="scientific">Dactylosporangium matsuzakiense</name>
    <dbReference type="NCBI Taxonomy" id="53360"/>
    <lineage>
        <taxon>Bacteria</taxon>
        <taxon>Bacillati</taxon>
        <taxon>Actinomycetota</taxon>
        <taxon>Actinomycetes</taxon>
        <taxon>Micromonosporales</taxon>
        <taxon>Micromonosporaceae</taxon>
        <taxon>Dactylosporangium</taxon>
    </lineage>
</organism>
<accession>A0A9W6KVV0</accession>
<dbReference type="EMBL" id="BSFP01000167">
    <property type="protein sequence ID" value="GLL08633.1"/>
    <property type="molecule type" value="Genomic_DNA"/>
</dbReference>
<name>A0A9W6KVV0_9ACTN</name>
<reference evidence="2" key="2">
    <citation type="submission" date="2023-01" db="EMBL/GenBank/DDBJ databases">
        <authorList>
            <person name="Sun Q."/>
            <person name="Evtushenko L."/>
        </authorList>
    </citation>
    <scope>NUCLEOTIDE SEQUENCE</scope>
    <source>
        <strain evidence="2">VKM Ac-1321</strain>
    </source>
</reference>
<sequence>MRWKLALGALALIVVVAGGYFALRPGPAARPAAAEQSADSSGSAAAPGPAPADPGGRAGMAAASASASPAAVCGTKANVPGGRDPAGGCFPGPDNTGVPAGVKLTRYTGPCSITKAGTVISAKQVTCDLEIRAANVTIEKSQVDGTVNGAGAAFTITDSVINASPDGIRQTTGVGESNFTLRRVEVLGGNRGVYCASNCTIADSWVHGQRIKDDWHASAVRMGERTTVTHSSIVCDAPIQPDPEGSCSGSLTGYGDFGPIRDNTIRGNLFMATPTAAYCAYGGSTKGKPYSGQTARIVFDNNVFQKGTGSVSCAIYGPVGDWDPAAPGGVWTNNRFDNGAVIPNKAS</sequence>
<dbReference type="RefSeq" id="WP_261965352.1">
    <property type="nucleotide sequence ID" value="NZ_BAAAXA010000001.1"/>
</dbReference>
<evidence type="ECO:0000313" key="2">
    <source>
        <dbReference type="EMBL" id="GLL08633.1"/>
    </source>
</evidence>